<dbReference type="EMBL" id="JACDXP010000015">
    <property type="protein sequence ID" value="KAF6514510.1"/>
    <property type="molecule type" value="Genomic_DNA"/>
</dbReference>
<sequence>MLPTVYDEVKKSGLDADERDEKGWGLGTLLNKWPIGGIYGMIMAFYSGDINLHRQARWSHSYVIHKYVLINWANVMLPDSNADMQINILADGGVHEDDVSELSLKKICAFVEMVERSFQYLPRLNFTDSPFKQFTIPQDWRAWEVAWLYRLPAIITHASYPARLIERGCIVDNVTNCHKACGSEEHMFSNPETLWNCLTLATVAMMSTNRGPDTISNQTFGEVDRKFNTGPLDEFWKLGALLSYVKCALQSCSDSKFGGCPPELWTFQCQMITSKNIKDLGRIMSTEYCDKADPGIDYDIAGPGIIVAYLIQFTIVLFFALCYKITKTWIRNLTLISLLPFQGPAAAVETAFQWQKMVSRSTFGVAVASTLVDLQEAQAVFLGTISIAAIITFSSSSGTGLGNISSLLSWLTNNLTVRGMVSAGMYPLLFVQLILQKTHNRWWYTLVLVFINWVLVVLIARPQTVDESSLLEHFTDSSPLERCGNHTGPRTFCQTFNKPAERGSSSTTGEELGHLDRDAESFFKFHSRIQAPMHVIMAFLILDWILAMIRMHLLERGDWLSHKVHALRDSLPLRLKSFYTRRYFVLFTEAIWISMEVLTIVMGAIGVHEFAAFMHLLSGGESGNESKVALSKWGFGQLVAVCVWVPVILKFACLMVAIVKLQIQFEGQDPSDAHHAQATGWLIMPHLIITAAHCVYDHTYKYGKAVHVRAFVGYSGKNSIDQPGVQFRRGLRAVISKDWIISDTNRASDVAFIKVEEFNNIVRISQQPTTGFVNKMLLSVVGYPCDKSLGDERGAQTYEMTKTTDCDLSKTAFNMLEHTMSFSGGQSGSPVLISGESKAIGVSSYGTGTRNTATVFPGRFGTCLSGMSTVMYALHRAPAGSEDIRYIITTGHREGSATEEPLSDVKAFWAIFKKVTSVGQRIDHSVLRTGSPFLGQMGSPIAAFAGTALGVMGKLGSDFSIDIGSVHFNYRQCAARAIVAEAAIQTVLKMDPHKANEFRIFDKMEDQFIETKDVVPRVAKLITPGIIESALRISVNAQAAGEEMSRFYPKLPPMSSSLSDGAKRFVEPFTRYTNQGDANEMSEFLGSIVETALSGGSPNIGGITRAIGESELSVTDMSTHVEILCHRALIGDTALQGLIAIPLDQMMQNGLFDHFVSTVGKIGRTVIGVAPVVIQNILDNIRQEE</sequence>
<feature type="transmembrane region" description="Helical" evidence="8">
    <location>
        <begin position="531"/>
        <end position="549"/>
    </location>
</feature>
<feature type="transmembrane region" description="Helical" evidence="8">
    <location>
        <begin position="442"/>
        <end position="460"/>
    </location>
</feature>
<dbReference type="InterPro" id="IPR001254">
    <property type="entry name" value="Trypsin_dom"/>
</dbReference>
<evidence type="ECO:0000256" key="2">
    <source>
        <dbReference type="ARBA" id="ARBA00008764"/>
    </source>
</evidence>
<protein>
    <recommendedName>
        <fullName evidence="7">Serine protease</fullName>
        <ecNumber evidence="7">3.4.21.-</ecNumber>
    </recommendedName>
</protein>
<keyword evidence="8" id="KW-1133">Transmembrane helix</keyword>
<evidence type="ECO:0000256" key="8">
    <source>
        <dbReference type="SAM" id="Phobius"/>
    </source>
</evidence>
<accession>A0A8H6GBB8</accession>
<feature type="transmembrane region" description="Helical" evidence="8">
    <location>
        <begin position="415"/>
        <end position="435"/>
    </location>
</feature>
<evidence type="ECO:0000256" key="1">
    <source>
        <dbReference type="ARBA" id="ARBA00007664"/>
    </source>
</evidence>
<reference evidence="10 11" key="1">
    <citation type="journal article" date="2020" name="bioRxiv">
        <title>A chromosome-scale genome assembly for the Fusarium oxysporum strain Fo5176 to establish a model Arabidopsis-fungal pathosystem.</title>
        <authorList>
            <person name="Fokkens L."/>
            <person name="Guo L."/>
            <person name="Dora S."/>
            <person name="Wang B."/>
            <person name="Ye K."/>
            <person name="Sanchez-Rodriguez C."/>
            <person name="Croll D."/>
        </authorList>
    </citation>
    <scope>NUCLEOTIDE SEQUENCE [LARGE SCALE GENOMIC DNA]</scope>
    <source>
        <strain evidence="10 11">Fo5176</strain>
    </source>
</reference>
<gene>
    <name evidence="10" type="ORF">HZS61_005644</name>
</gene>
<dbReference type="Proteomes" id="UP000593570">
    <property type="component" value="Unassembled WGS sequence"/>
</dbReference>
<evidence type="ECO:0000256" key="5">
    <source>
        <dbReference type="ARBA" id="ARBA00022801"/>
    </source>
</evidence>
<dbReference type="GO" id="GO:0004252">
    <property type="term" value="F:serine-type endopeptidase activity"/>
    <property type="evidence" value="ECO:0007669"/>
    <property type="project" value="InterPro"/>
</dbReference>
<dbReference type="PANTHER" id="PTHR15462:SF8">
    <property type="entry name" value="SERINE PROTEASE"/>
    <property type="match status" value="1"/>
</dbReference>
<name>A0A8H6GBB8_FUSOX</name>
<feature type="domain" description="Peptidase S1" evidence="9">
    <location>
        <begin position="670"/>
        <end position="853"/>
    </location>
</feature>
<dbReference type="PANTHER" id="PTHR15462">
    <property type="entry name" value="SERINE PROTEASE"/>
    <property type="match status" value="1"/>
</dbReference>
<evidence type="ECO:0000256" key="4">
    <source>
        <dbReference type="ARBA" id="ARBA00022729"/>
    </source>
</evidence>
<comment type="similarity">
    <text evidence="1">Belongs to the peptidase S1 family.</text>
</comment>
<keyword evidence="6 7" id="KW-0720">Serine protease</keyword>
<keyword evidence="5 7" id="KW-0378">Hydrolase</keyword>
<organism evidence="10 11">
    <name type="scientific">Fusarium oxysporum f. sp. conglutinans</name>
    <dbReference type="NCBI Taxonomy" id="100902"/>
    <lineage>
        <taxon>Eukaryota</taxon>
        <taxon>Fungi</taxon>
        <taxon>Dikarya</taxon>
        <taxon>Ascomycota</taxon>
        <taxon>Pezizomycotina</taxon>
        <taxon>Sordariomycetes</taxon>
        <taxon>Hypocreomycetidae</taxon>
        <taxon>Hypocreales</taxon>
        <taxon>Nectriaceae</taxon>
        <taxon>Fusarium</taxon>
        <taxon>Fusarium oxysporum species complex</taxon>
    </lineage>
</organism>
<evidence type="ECO:0000256" key="3">
    <source>
        <dbReference type="ARBA" id="ARBA00022670"/>
    </source>
</evidence>
<comment type="similarity">
    <text evidence="2 7">Belongs to the peptidase S1B family.</text>
</comment>
<evidence type="ECO:0000259" key="9">
    <source>
        <dbReference type="Pfam" id="PF00089"/>
    </source>
</evidence>
<proteinExistence type="inferred from homology"/>
<keyword evidence="4" id="KW-0732">Signal</keyword>
<dbReference type="GO" id="GO:0006508">
    <property type="term" value="P:proteolysis"/>
    <property type="evidence" value="ECO:0007669"/>
    <property type="project" value="UniProtKB-KW"/>
</dbReference>
<evidence type="ECO:0000313" key="10">
    <source>
        <dbReference type="EMBL" id="KAF6514510.1"/>
    </source>
</evidence>
<keyword evidence="8" id="KW-0812">Transmembrane</keyword>
<dbReference type="InterPro" id="IPR008256">
    <property type="entry name" value="Peptidase_S1B"/>
</dbReference>
<feature type="transmembrane region" description="Helical" evidence="8">
    <location>
        <begin position="300"/>
        <end position="323"/>
    </location>
</feature>
<keyword evidence="3 7" id="KW-0645">Protease</keyword>
<dbReference type="AlphaFoldDB" id="A0A8H6GBB8"/>
<dbReference type="Gene3D" id="2.40.10.10">
    <property type="entry name" value="Trypsin-like serine proteases"/>
    <property type="match status" value="2"/>
</dbReference>
<evidence type="ECO:0000256" key="7">
    <source>
        <dbReference type="RuleBase" id="RU004296"/>
    </source>
</evidence>
<keyword evidence="8" id="KW-0472">Membrane</keyword>
<feature type="transmembrane region" description="Helical" evidence="8">
    <location>
        <begin position="583"/>
        <end position="607"/>
    </location>
</feature>
<evidence type="ECO:0000313" key="11">
    <source>
        <dbReference type="Proteomes" id="UP000593570"/>
    </source>
</evidence>
<dbReference type="SUPFAM" id="SSF50494">
    <property type="entry name" value="Trypsin-like serine proteases"/>
    <property type="match status" value="1"/>
</dbReference>
<feature type="transmembrane region" description="Helical" evidence="8">
    <location>
        <begin position="379"/>
        <end position="395"/>
    </location>
</feature>
<dbReference type="InterPro" id="IPR009003">
    <property type="entry name" value="Peptidase_S1_PA"/>
</dbReference>
<comment type="caution">
    <text evidence="10">The sequence shown here is derived from an EMBL/GenBank/DDBJ whole genome shotgun (WGS) entry which is preliminary data.</text>
</comment>
<dbReference type="EC" id="3.4.21.-" evidence="7"/>
<evidence type="ECO:0000256" key="6">
    <source>
        <dbReference type="ARBA" id="ARBA00022825"/>
    </source>
</evidence>
<dbReference type="InterPro" id="IPR050966">
    <property type="entry name" value="Glutamyl_endopeptidase"/>
</dbReference>
<dbReference type="InterPro" id="IPR018114">
    <property type="entry name" value="TRYPSIN_HIS"/>
</dbReference>
<dbReference type="InterPro" id="IPR043504">
    <property type="entry name" value="Peptidase_S1_PA_chymotrypsin"/>
</dbReference>
<dbReference type="PRINTS" id="PR00839">
    <property type="entry name" value="V8PROTEASE"/>
</dbReference>
<dbReference type="PROSITE" id="PS00134">
    <property type="entry name" value="TRYPSIN_HIS"/>
    <property type="match status" value="1"/>
</dbReference>
<dbReference type="Pfam" id="PF00089">
    <property type="entry name" value="Trypsin"/>
    <property type="match status" value="1"/>
</dbReference>